<evidence type="ECO:0000256" key="2">
    <source>
        <dbReference type="SAM" id="SignalP"/>
    </source>
</evidence>
<evidence type="ECO:0000256" key="1">
    <source>
        <dbReference type="SAM" id="MobiDB-lite"/>
    </source>
</evidence>
<protein>
    <recommendedName>
        <fullName evidence="5">LysM domain-containing protein</fullName>
    </recommendedName>
</protein>
<gene>
    <name evidence="3" type="ORF">Q9S71_12845</name>
</gene>
<feature type="compositionally biased region" description="Basic and acidic residues" evidence="1">
    <location>
        <begin position="58"/>
        <end position="69"/>
    </location>
</feature>
<dbReference type="Proteomes" id="UP001251849">
    <property type="component" value="Unassembled WGS sequence"/>
</dbReference>
<accession>A0ABU3GD18</accession>
<sequence length="278" mass="29395">MSAARGTRHRRPASGRAGVALLAILTSVLAGCTVDTSEPAAEPSAAPAASEAVTEMSNETRAEQQKVRETCAASPERADTGHRTGADGAVYERDDDGLATIYVLAANDTLQEVANRFCLDLEKLYETYDPNATTLIAGEHIALQKESLADARRASGYLFPACPTDETGYPIVASIGWEPLGGTSSKARANITGAPTDTGVAYGAKGTSRSDAAGDLIDYTVAANDNWRSIRDRFCFDLYYLSSLTGEWGAEPPVIHPGDVIPLQPQYLEIETGAPPAD</sequence>
<reference evidence="3 4" key="1">
    <citation type="submission" date="2023-08" db="EMBL/GenBank/DDBJ databases">
        <title>Microbacterium aquilitoris sp. nov. and Microbacterium gwkjibeachense sp. nov., isolated from beach.</title>
        <authorList>
            <person name="Lee S.D."/>
            <person name="Yang H."/>
            <person name="Kim I."/>
        </authorList>
    </citation>
    <scope>NUCLEOTIDE SEQUENCE [LARGE SCALE GENOMIC DNA]</scope>
    <source>
        <strain evidence="3 4">KSW4-11</strain>
    </source>
</reference>
<dbReference type="EMBL" id="JAUZVV010000002">
    <property type="protein sequence ID" value="MDT3317707.1"/>
    <property type="molecule type" value="Genomic_DNA"/>
</dbReference>
<feature type="chain" id="PRO_5047179699" description="LysM domain-containing protein" evidence="2">
    <location>
        <begin position="31"/>
        <end position="278"/>
    </location>
</feature>
<keyword evidence="2" id="KW-0732">Signal</keyword>
<evidence type="ECO:0008006" key="5">
    <source>
        <dbReference type="Google" id="ProtNLM"/>
    </source>
</evidence>
<feature type="signal peptide" evidence="2">
    <location>
        <begin position="1"/>
        <end position="30"/>
    </location>
</feature>
<feature type="compositionally biased region" description="Low complexity" evidence="1">
    <location>
        <begin position="37"/>
        <end position="52"/>
    </location>
</feature>
<evidence type="ECO:0000313" key="3">
    <source>
        <dbReference type="EMBL" id="MDT3317707.1"/>
    </source>
</evidence>
<name>A0ABU3GD18_9MICO</name>
<proteinExistence type="predicted"/>
<comment type="caution">
    <text evidence="3">The sequence shown here is derived from an EMBL/GenBank/DDBJ whole genome shotgun (WGS) entry which is preliminary data.</text>
</comment>
<evidence type="ECO:0000313" key="4">
    <source>
        <dbReference type="Proteomes" id="UP001251849"/>
    </source>
</evidence>
<dbReference type="PROSITE" id="PS51257">
    <property type="entry name" value="PROKAR_LIPOPROTEIN"/>
    <property type="match status" value="1"/>
</dbReference>
<feature type="compositionally biased region" description="Basic and acidic residues" evidence="1">
    <location>
        <begin position="76"/>
        <end position="85"/>
    </location>
</feature>
<keyword evidence="4" id="KW-1185">Reference proteome</keyword>
<feature type="region of interest" description="Disordered" evidence="1">
    <location>
        <begin position="37"/>
        <end position="89"/>
    </location>
</feature>
<dbReference type="RefSeq" id="WP_311862731.1">
    <property type="nucleotide sequence ID" value="NZ_JAUZVV010000002.1"/>
</dbReference>
<organism evidence="3 4">
    <name type="scientific">Microbacterium gawkjiense</name>
    <dbReference type="NCBI Taxonomy" id="3067309"/>
    <lineage>
        <taxon>Bacteria</taxon>
        <taxon>Bacillati</taxon>
        <taxon>Actinomycetota</taxon>
        <taxon>Actinomycetes</taxon>
        <taxon>Micrococcales</taxon>
        <taxon>Microbacteriaceae</taxon>
        <taxon>Microbacterium</taxon>
    </lineage>
</organism>